<feature type="compositionally biased region" description="Polar residues" evidence="1">
    <location>
        <begin position="397"/>
        <end position="406"/>
    </location>
</feature>
<evidence type="ECO:0000313" key="2">
    <source>
        <dbReference type="EMBL" id="KAJ4370032.1"/>
    </source>
</evidence>
<feature type="region of interest" description="Disordered" evidence="1">
    <location>
        <begin position="67"/>
        <end position="255"/>
    </location>
</feature>
<feature type="compositionally biased region" description="Basic and acidic residues" evidence="1">
    <location>
        <begin position="1"/>
        <end position="24"/>
    </location>
</feature>
<feature type="region of interest" description="Disordered" evidence="1">
    <location>
        <begin position="442"/>
        <end position="461"/>
    </location>
</feature>
<comment type="caution">
    <text evidence="2">The sequence shown here is derived from an EMBL/GenBank/DDBJ whole genome shotgun (WGS) entry which is preliminary data.</text>
</comment>
<feature type="compositionally biased region" description="Low complexity" evidence="1">
    <location>
        <begin position="1043"/>
        <end position="1053"/>
    </location>
</feature>
<feature type="compositionally biased region" description="Polar residues" evidence="1">
    <location>
        <begin position="1195"/>
        <end position="1204"/>
    </location>
</feature>
<feature type="region of interest" description="Disordered" evidence="1">
    <location>
        <begin position="280"/>
        <end position="427"/>
    </location>
</feature>
<feature type="compositionally biased region" description="Polar residues" evidence="1">
    <location>
        <begin position="448"/>
        <end position="461"/>
    </location>
</feature>
<feature type="compositionally biased region" description="Basic and acidic residues" evidence="1">
    <location>
        <begin position="184"/>
        <end position="198"/>
    </location>
</feature>
<feature type="region of interest" description="Disordered" evidence="1">
    <location>
        <begin position="639"/>
        <end position="658"/>
    </location>
</feature>
<feature type="region of interest" description="Disordered" evidence="1">
    <location>
        <begin position="673"/>
        <end position="708"/>
    </location>
</feature>
<proteinExistence type="predicted"/>
<feature type="compositionally biased region" description="Acidic residues" evidence="1">
    <location>
        <begin position="31"/>
        <end position="48"/>
    </location>
</feature>
<dbReference type="EMBL" id="JAPEUY010000009">
    <property type="protein sequence ID" value="KAJ4370032.1"/>
    <property type="molecule type" value="Genomic_DNA"/>
</dbReference>
<feature type="region of interest" description="Disordered" evidence="1">
    <location>
        <begin position="505"/>
        <end position="528"/>
    </location>
</feature>
<keyword evidence="3" id="KW-1185">Reference proteome</keyword>
<feature type="compositionally biased region" description="Basic and acidic residues" evidence="1">
    <location>
        <begin position="1097"/>
        <end position="1112"/>
    </location>
</feature>
<feature type="compositionally biased region" description="Polar residues" evidence="1">
    <location>
        <begin position="1137"/>
        <end position="1165"/>
    </location>
</feature>
<feature type="compositionally biased region" description="Low complexity" evidence="1">
    <location>
        <begin position="753"/>
        <end position="762"/>
    </location>
</feature>
<feature type="compositionally biased region" description="Polar residues" evidence="1">
    <location>
        <begin position="649"/>
        <end position="658"/>
    </location>
</feature>
<sequence>MRFRRTDSQPEHAGHNVPNDEHVQNDANFQSDDENDDEYDPFDGEFEATEQIRADFDEHLETDSTAEFAGLDSTEEIETNAAADVEQRLTSNAQPRSESQSSLQEIQTNNVSDDDSEQETLGDFWLRPGSFATEYDEIEAAVENEPPVVESEPQEVKSEPQKGTHIPAVDQEPRNAQIPSRFKTSRDEYIRKRSEKLTRTGNRSAPKPEPAVRTPTPTLSTSEQPRDVDQAVVGNRSEELKTDAAPTPDLMPKTESTTPILATIDEVDLSFPMAADIRNPTQEVEDQVVPDHVTAAAAQSDVTSNRKASEPERTSTEDTIGPNPAEHEHIGPPSSNPSPVLIQSECTSEEAQDTVAYPTKEVAGSLPSEVHLQEETSSIRVAFPKPAGPQTHRNDIFDSTASNEVLQASPLASPRKDDIFTPPPQDVKPVIMNELESHKVLQRRPLSPSVSHEASTSTELRITETSTEITVELPEVLPAALLPELVTDDLAPHVERRDIDDMKLDEPESSTVPQAEPTPLTPISNRPWFAPEITMSSPSASINRSLENDRNDDVNMNRSFEENHDLGDASTQHNKETFMGEARLPFGDIDMGNFTLAIGPPIDEVNTTATEPVNATKPEAIGDEELPDAPVAQDYNQTQLPLGNPEIQHPTNHSEARSQPVQLNALPTSMLSQQPVTLQEPQQAPDSTSSSTNQPLPTMNQQGSGTYTFGAVNQHHLHQIDENYSDEDNDMHSPSVKEESVGGESVPEDQAVKDQAAADKAVNSQVNQPEAAYHPAVKDHQTEEEDEDISDASNDSDDSDGSDGDPPSPRAQKRPRSFLVQYRYNSELVRNPNHPGMKDQVPKLMLGAFYREVNMEAYYQAGEGSKRFKEEQDKILWYDPFAHDEDSDEEEPGAMDPVGPVSAENVRDPVRKPPSPGNSGMKNKVRSEEDSKRFRSEQDGARNAERVLGDVDTSDEDILDMIQMAHDMDDEEKITKNQADAARVRHQYEMYPSMNQDKGKKEEGKEGKRSLSPDDSAPPPTRNLTPDRPDRPKLVPKSRARQRNQPAPARRNAVSLIKDEDEDSDLSDMEDSKLKVLEAEVNLAQIIDKIKRSPSFGKDKPKQDQKPGDSDKYPYPADDFDSPVAHRPKLVPKSRAAKQNQTSSTPAASNVQQLALRFQSGTIQAPPTRPSNPVPSQLTGPGSIPLDTKPVAKPATTSSNHRTTQQQPPPQPQPRSSQFSPTIEAAFRQAPGHPQPQANADPRIPWDGGSSYTDRSGRTYEVTEADDETYECHFWTNEGQEIRFDEERRPVDGYSGVPYLG</sequence>
<feature type="region of interest" description="Disordered" evidence="1">
    <location>
        <begin position="1087"/>
        <end position="1257"/>
    </location>
</feature>
<reference evidence="2" key="1">
    <citation type="submission" date="2022-10" db="EMBL/GenBank/DDBJ databases">
        <title>Tapping the CABI collections for fungal endophytes: first genome assemblies for Collariella, Neodidymelliopsis, Ascochyta clinopodiicola, Didymella pomorum, Didymosphaeria variabile, Neocosmospora piperis and Neocucurbitaria cava.</title>
        <authorList>
            <person name="Hill R."/>
        </authorList>
    </citation>
    <scope>NUCLEOTIDE SEQUENCE</scope>
    <source>
        <strain evidence="2">IMI 356814</strain>
    </source>
</reference>
<accession>A0A9W9CML0</accession>
<feature type="compositionally biased region" description="Acidic residues" evidence="1">
    <location>
        <begin position="1059"/>
        <end position="1069"/>
    </location>
</feature>
<evidence type="ECO:0000256" key="1">
    <source>
        <dbReference type="SAM" id="MobiDB-lite"/>
    </source>
</evidence>
<feature type="compositionally biased region" description="Acidic residues" evidence="1">
    <location>
        <begin position="782"/>
        <end position="803"/>
    </location>
</feature>
<dbReference type="Proteomes" id="UP001140560">
    <property type="component" value="Unassembled WGS sequence"/>
</dbReference>
<feature type="region of interest" description="Disordered" evidence="1">
    <location>
        <begin position="882"/>
        <end position="1071"/>
    </location>
</feature>
<feature type="region of interest" description="Disordered" evidence="1">
    <location>
        <begin position="724"/>
        <end position="818"/>
    </location>
</feature>
<feature type="compositionally biased region" description="Basic and acidic residues" evidence="1">
    <location>
        <begin position="925"/>
        <end position="949"/>
    </location>
</feature>
<feature type="compositionally biased region" description="Basic and acidic residues" evidence="1">
    <location>
        <begin position="307"/>
        <end position="316"/>
    </location>
</feature>
<feature type="compositionally biased region" description="Basic and acidic residues" evidence="1">
    <location>
        <begin position="997"/>
        <end position="1012"/>
    </location>
</feature>
<evidence type="ECO:0000313" key="3">
    <source>
        <dbReference type="Proteomes" id="UP001140560"/>
    </source>
</evidence>
<organism evidence="2 3">
    <name type="scientific">Neocucurbitaria cava</name>
    <dbReference type="NCBI Taxonomy" id="798079"/>
    <lineage>
        <taxon>Eukaryota</taxon>
        <taxon>Fungi</taxon>
        <taxon>Dikarya</taxon>
        <taxon>Ascomycota</taxon>
        <taxon>Pezizomycotina</taxon>
        <taxon>Dothideomycetes</taxon>
        <taxon>Pleosporomycetidae</taxon>
        <taxon>Pleosporales</taxon>
        <taxon>Pleosporineae</taxon>
        <taxon>Cucurbitariaceae</taxon>
        <taxon>Neocucurbitaria</taxon>
    </lineage>
</organism>
<protein>
    <submittedName>
        <fullName evidence="2">Uncharacterized protein</fullName>
    </submittedName>
</protein>
<gene>
    <name evidence="2" type="ORF">N0V83_005796</name>
</gene>
<feature type="compositionally biased region" description="Basic residues" evidence="1">
    <location>
        <begin position="1126"/>
        <end position="1136"/>
    </location>
</feature>
<name>A0A9W9CML0_9PLEO</name>
<feature type="compositionally biased region" description="Polar residues" evidence="1">
    <location>
        <begin position="88"/>
        <end position="111"/>
    </location>
</feature>
<feature type="region of interest" description="Disordered" evidence="1">
    <location>
        <begin position="1"/>
        <end position="48"/>
    </location>
</feature>
<feature type="compositionally biased region" description="Polar residues" evidence="1">
    <location>
        <begin position="673"/>
        <end position="707"/>
    </location>
</feature>